<organism evidence="8 9">
    <name type="scientific">Candidatus Manganitrophus noduliformans</name>
    <dbReference type="NCBI Taxonomy" id="2606439"/>
    <lineage>
        <taxon>Bacteria</taxon>
        <taxon>Pseudomonadati</taxon>
        <taxon>Nitrospirota</taxon>
        <taxon>Nitrospiria</taxon>
        <taxon>Candidatus Troglogloeales</taxon>
        <taxon>Candidatus Manganitrophaceae</taxon>
        <taxon>Candidatus Manganitrophus</taxon>
    </lineage>
</organism>
<gene>
    <name evidence="5 8" type="primary">rimM</name>
    <name evidence="8" type="ORF">MNODULE_17460</name>
</gene>
<dbReference type="SUPFAM" id="SSF50346">
    <property type="entry name" value="PRC-barrel domain"/>
    <property type="match status" value="1"/>
</dbReference>
<dbReference type="HAMAP" id="MF_00014">
    <property type="entry name" value="Ribosome_mat_RimM"/>
    <property type="match status" value="1"/>
</dbReference>
<name>A0A7X6DSF9_9BACT</name>
<dbReference type="GO" id="GO:0006364">
    <property type="term" value="P:rRNA processing"/>
    <property type="evidence" value="ECO:0007669"/>
    <property type="project" value="UniProtKB-UniRule"/>
</dbReference>
<dbReference type="GO" id="GO:0042274">
    <property type="term" value="P:ribosomal small subunit biogenesis"/>
    <property type="evidence" value="ECO:0007669"/>
    <property type="project" value="UniProtKB-UniRule"/>
</dbReference>
<keyword evidence="3 5" id="KW-0698">rRNA processing</keyword>
<keyword evidence="2 5" id="KW-0690">Ribosome biogenesis</keyword>
<sequence>MSITIGTILKSVGLQGELKVSPLTHFPRRFNQLRDITIQTKEGQSQTYRIEQVRYASPFIYLKLAGLSSLEEAQPLAGGSILIPEEDRMPLPEGSYYHFEIEGLDVYLENGTRLGKIASIMETGSNDIYVVKAEGKEFLIPALSSVVKEINLPERRMTIRPMQGLLEL</sequence>
<accession>A0A7X6DSF9</accession>
<dbReference type="InterPro" id="IPR011961">
    <property type="entry name" value="RimM"/>
</dbReference>
<keyword evidence="4 5" id="KW-0143">Chaperone</keyword>
<reference evidence="8 9" key="1">
    <citation type="journal article" date="2020" name="Nature">
        <title>Bacterial chemolithoautotrophy via manganese oxidation.</title>
        <authorList>
            <person name="Yu H."/>
            <person name="Leadbetter J.R."/>
        </authorList>
    </citation>
    <scope>NUCLEOTIDE SEQUENCE [LARGE SCALE GENOMIC DNA]</scope>
    <source>
        <strain evidence="8 9">Mn-1</strain>
    </source>
</reference>
<evidence type="ECO:0000259" key="7">
    <source>
        <dbReference type="Pfam" id="PF24986"/>
    </source>
</evidence>
<dbReference type="Pfam" id="PF01782">
    <property type="entry name" value="RimM"/>
    <property type="match status" value="1"/>
</dbReference>
<dbReference type="InterPro" id="IPR002676">
    <property type="entry name" value="RimM_N"/>
</dbReference>
<comment type="subunit">
    <text evidence="5">Binds ribosomal protein uS19.</text>
</comment>
<dbReference type="Pfam" id="PF24986">
    <property type="entry name" value="PRC_RimM"/>
    <property type="match status" value="1"/>
</dbReference>
<dbReference type="Gene3D" id="2.30.30.240">
    <property type="entry name" value="PRC-barrel domain"/>
    <property type="match status" value="1"/>
</dbReference>
<keyword evidence="9" id="KW-1185">Reference proteome</keyword>
<evidence type="ECO:0000313" key="8">
    <source>
        <dbReference type="EMBL" id="NKE72542.1"/>
    </source>
</evidence>
<dbReference type="EMBL" id="VTOW01000003">
    <property type="protein sequence ID" value="NKE72542.1"/>
    <property type="molecule type" value="Genomic_DNA"/>
</dbReference>
<dbReference type="AlphaFoldDB" id="A0A7X6DSF9"/>
<comment type="similarity">
    <text evidence="5">Belongs to the RimM family.</text>
</comment>
<comment type="subcellular location">
    <subcellularLocation>
        <location evidence="5">Cytoplasm</location>
    </subcellularLocation>
</comment>
<dbReference type="PANTHER" id="PTHR33692:SF1">
    <property type="entry name" value="RIBOSOME MATURATION FACTOR RIMM"/>
    <property type="match status" value="1"/>
</dbReference>
<evidence type="ECO:0000256" key="3">
    <source>
        <dbReference type="ARBA" id="ARBA00022552"/>
    </source>
</evidence>
<protein>
    <recommendedName>
        <fullName evidence="5">Ribosome maturation factor RimM</fullName>
    </recommendedName>
</protein>
<evidence type="ECO:0000259" key="6">
    <source>
        <dbReference type="Pfam" id="PF01782"/>
    </source>
</evidence>
<comment type="domain">
    <text evidence="5">The PRC barrel domain binds ribosomal protein uS19.</text>
</comment>
<evidence type="ECO:0000256" key="1">
    <source>
        <dbReference type="ARBA" id="ARBA00022490"/>
    </source>
</evidence>
<dbReference type="GO" id="GO:0005737">
    <property type="term" value="C:cytoplasm"/>
    <property type="evidence" value="ECO:0007669"/>
    <property type="project" value="UniProtKB-SubCell"/>
</dbReference>
<dbReference type="Proteomes" id="UP000534783">
    <property type="component" value="Unassembled WGS sequence"/>
</dbReference>
<evidence type="ECO:0000256" key="4">
    <source>
        <dbReference type="ARBA" id="ARBA00023186"/>
    </source>
</evidence>
<dbReference type="GO" id="GO:0043022">
    <property type="term" value="F:ribosome binding"/>
    <property type="evidence" value="ECO:0007669"/>
    <property type="project" value="InterPro"/>
</dbReference>
<comment type="function">
    <text evidence="5">An accessory protein needed during the final step in the assembly of 30S ribosomal subunit, possibly for assembly of the head region. Essential for efficient processing of 16S rRNA. May be needed both before and after RbfA during the maturation of 16S rRNA. It has affinity for free ribosomal 30S subunits but not for 70S ribosomes.</text>
</comment>
<feature type="domain" description="RimM N-terminal" evidence="6">
    <location>
        <begin position="4"/>
        <end position="87"/>
    </location>
</feature>
<evidence type="ECO:0000256" key="2">
    <source>
        <dbReference type="ARBA" id="ARBA00022517"/>
    </source>
</evidence>
<evidence type="ECO:0000313" key="9">
    <source>
        <dbReference type="Proteomes" id="UP000534783"/>
    </source>
</evidence>
<dbReference type="InterPro" id="IPR056792">
    <property type="entry name" value="PRC_RimM"/>
</dbReference>
<dbReference type="InterPro" id="IPR009000">
    <property type="entry name" value="Transl_B-barrel_sf"/>
</dbReference>
<dbReference type="RefSeq" id="WP_168062287.1">
    <property type="nucleotide sequence ID" value="NZ_VTOW01000003.1"/>
</dbReference>
<proteinExistence type="inferred from homology"/>
<dbReference type="SUPFAM" id="SSF50447">
    <property type="entry name" value="Translation proteins"/>
    <property type="match status" value="1"/>
</dbReference>
<evidence type="ECO:0000256" key="5">
    <source>
        <dbReference type="HAMAP-Rule" id="MF_00014"/>
    </source>
</evidence>
<dbReference type="InterPro" id="IPR011033">
    <property type="entry name" value="PRC_barrel-like_sf"/>
</dbReference>
<feature type="domain" description="Ribosome maturation factor RimM PRC barrel" evidence="7">
    <location>
        <begin position="99"/>
        <end position="165"/>
    </location>
</feature>
<dbReference type="InterPro" id="IPR036976">
    <property type="entry name" value="RimM_N_sf"/>
</dbReference>
<dbReference type="Gene3D" id="2.40.30.60">
    <property type="entry name" value="RimM"/>
    <property type="match status" value="1"/>
</dbReference>
<dbReference type="GO" id="GO:0005840">
    <property type="term" value="C:ribosome"/>
    <property type="evidence" value="ECO:0007669"/>
    <property type="project" value="InterPro"/>
</dbReference>
<dbReference type="PANTHER" id="PTHR33692">
    <property type="entry name" value="RIBOSOME MATURATION FACTOR RIMM"/>
    <property type="match status" value="1"/>
</dbReference>
<comment type="caution">
    <text evidence="8">The sequence shown here is derived from an EMBL/GenBank/DDBJ whole genome shotgun (WGS) entry which is preliminary data.</text>
</comment>
<keyword evidence="1 5" id="KW-0963">Cytoplasm</keyword>
<dbReference type="NCBIfam" id="TIGR02273">
    <property type="entry name" value="16S_RimM"/>
    <property type="match status" value="1"/>
</dbReference>